<gene>
    <name evidence="2" type="ORF">PIB30_082780</name>
</gene>
<evidence type="ECO:0000313" key="2">
    <source>
        <dbReference type="EMBL" id="MED6188098.1"/>
    </source>
</evidence>
<keyword evidence="3" id="KW-1185">Reference proteome</keyword>
<dbReference type="EMBL" id="JASCZI010182528">
    <property type="protein sequence ID" value="MED6188098.1"/>
    <property type="molecule type" value="Genomic_DNA"/>
</dbReference>
<organism evidence="2 3">
    <name type="scientific">Stylosanthes scabra</name>
    <dbReference type="NCBI Taxonomy" id="79078"/>
    <lineage>
        <taxon>Eukaryota</taxon>
        <taxon>Viridiplantae</taxon>
        <taxon>Streptophyta</taxon>
        <taxon>Embryophyta</taxon>
        <taxon>Tracheophyta</taxon>
        <taxon>Spermatophyta</taxon>
        <taxon>Magnoliopsida</taxon>
        <taxon>eudicotyledons</taxon>
        <taxon>Gunneridae</taxon>
        <taxon>Pentapetalae</taxon>
        <taxon>rosids</taxon>
        <taxon>fabids</taxon>
        <taxon>Fabales</taxon>
        <taxon>Fabaceae</taxon>
        <taxon>Papilionoideae</taxon>
        <taxon>50 kb inversion clade</taxon>
        <taxon>dalbergioids sensu lato</taxon>
        <taxon>Dalbergieae</taxon>
        <taxon>Pterocarpus clade</taxon>
        <taxon>Stylosanthes</taxon>
    </lineage>
</organism>
<evidence type="ECO:0000256" key="1">
    <source>
        <dbReference type="SAM" id="MobiDB-lite"/>
    </source>
</evidence>
<sequence>MTQGYVWSKLETWPKRDSLRAPHKVTFESRFGLAKTWPKSEARQAHKLSKQGHVWTKFQTWPKRGSPNPSPRLAEFQRSVN</sequence>
<evidence type="ECO:0000313" key="3">
    <source>
        <dbReference type="Proteomes" id="UP001341840"/>
    </source>
</evidence>
<dbReference type="Proteomes" id="UP001341840">
    <property type="component" value="Unassembled WGS sequence"/>
</dbReference>
<reference evidence="2 3" key="1">
    <citation type="journal article" date="2023" name="Plants (Basel)">
        <title>Bridging the Gap: Combining Genomics and Transcriptomics Approaches to Understand Stylosanthes scabra, an Orphan Legume from the Brazilian Caatinga.</title>
        <authorList>
            <person name="Ferreira-Neto J.R.C."/>
            <person name="da Silva M.D."/>
            <person name="Binneck E."/>
            <person name="de Melo N.F."/>
            <person name="da Silva R.H."/>
            <person name="de Melo A.L.T.M."/>
            <person name="Pandolfi V."/>
            <person name="Bustamante F.O."/>
            <person name="Brasileiro-Vidal A.C."/>
            <person name="Benko-Iseppon A.M."/>
        </authorList>
    </citation>
    <scope>NUCLEOTIDE SEQUENCE [LARGE SCALE GENOMIC DNA]</scope>
    <source>
        <tissue evidence="2">Leaves</tissue>
    </source>
</reference>
<protein>
    <submittedName>
        <fullName evidence="2">Uncharacterized protein</fullName>
    </submittedName>
</protein>
<feature type="non-terminal residue" evidence="2">
    <location>
        <position position="81"/>
    </location>
</feature>
<accession>A0ABU6WTP5</accession>
<name>A0ABU6WTP5_9FABA</name>
<proteinExistence type="predicted"/>
<comment type="caution">
    <text evidence="2">The sequence shown here is derived from an EMBL/GenBank/DDBJ whole genome shotgun (WGS) entry which is preliminary data.</text>
</comment>
<feature type="region of interest" description="Disordered" evidence="1">
    <location>
        <begin position="58"/>
        <end position="81"/>
    </location>
</feature>